<sequence>MTAVTSDAATSDPAAPDPAAEAEAEAEAQTSRRLPDADARLATLRARVHEDIAATSHARDWIPRAPGSTELDVLVIGGGQAGLGTAFALQRQRIDRVLVVDDGPEHEVGCWDRYARMHTLRSPKHMRGIEFDVPSLHVRRWFEAVYGEAAWAAVELIPRLDWNDYLRWYREVTRISVQHRTRVTAIHRPATPDGPFSVDLRGPEGRETTLTARRIVCALGLAGGGGVRVPEFISSLPRERWFHTEDPIDFTALRGQRVAVLGGGASGFDNAATALDHGAVRAHVFVRRATVPASNPLRWMEFPGMQERFYDLDDQRKWDFGVMSGGLPQPPTQHAVWRCFTHSGFALHTGCGWNAVSMVHTGTGGQEIAIDTTRGRFHADVVLSATGYQVDLQMRPELTEFVDDIALWSDRHPPAVDHPAGRSPYLGPGFEFTERDPGTAPWLTRLHHFSTGARASMGVTGNQLSGIYGGIGRIASAITTAITRENWDRLAGDFASFEHIEVRSIGPHDASDGWYPTSSRF</sequence>
<evidence type="ECO:0000313" key="4">
    <source>
        <dbReference type="Proteomes" id="UP001500383"/>
    </source>
</evidence>
<dbReference type="RefSeq" id="WP_344390410.1">
    <property type="nucleotide sequence ID" value="NZ_BAAAQG010000003.1"/>
</dbReference>
<reference evidence="3 4" key="1">
    <citation type="journal article" date="2019" name="Int. J. Syst. Evol. Microbiol.">
        <title>The Global Catalogue of Microorganisms (GCM) 10K type strain sequencing project: providing services to taxonomists for standard genome sequencing and annotation.</title>
        <authorList>
            <consortium name="The Broad Institute Genomics Platform"/>
            <consortium name="The Broad Institute Genome Sequencing Center for Infectious Disease"/>
            <person name="Wu L."/>
            <person name="Ma J."/>
        </authorList>
    </citation>
    <scope>NUCLEOTIDE SEQUENCE [LARGE SCALE GENOMIC DNA]</scope>
    <source>
        <strain evidence="3 4">JCM 16002</strain>
    </source>
</reference>
<evidence type="ECO:0000313" key="3">
    <source>
        <dbReference type="EMBL" id="GAA1699645.1"/>
    </source>
</evidence>
<dbReference type="Proteomes" id="UP001500383">
    <property type="component" value="Unassembled WGS sequence"/>
</dbReference>
<dbReference type="InterPro" id="IPR036188">
    <property type="entry name" value="FAD/NAD-bd_sf"/>
</dbReference>
<organism evidence="3 4">
    <name type="scientific">Dietzia cercidiphylli</name>
    <dbReference type="NCBI Taxonomy" id="498199"/>
    <lineage>
        <taxon>Bacteria</taxon>
        <taxon>Bacillati</taxon>
        <taxon>Actinomycetota</taxon>
        <taxon>Actinomycetes</taxon>
        <taxon>Mycobacteriales</taxon>
        <taxon>Dietziaceae</taxon>
        <taxon>Dietzia</taxon>
    </lineage>
</organism>
<proteinExistence type="predicted"/>
<comment type="caution">
    <text evidence="3">The sequence shown here is derived from an EMBL/GenBank/DDBJ whole genome shotgun (WGS) entry which is preliminary data.</text>
</comment>
<feature type="region of interest" description="Disordered" evidence="2">
    <location>
        <begin position="1"/>
        <end position="36"/>
    </location>
</feature>
<dbReference type="InterPro" id="IPR050982">
    <property type="entry name" value="Auxin_biosynth/cation_transpt"/>
</dbReference>
<name>A0ABN2I6R9_9ACTN</name>
<dbReference type="Gene3D" id="3.50.50.60">
    <property type="entry name" value="FAD/NAD(P)-binding domain"/>
    <property type="match status" value="2"/>
</dbReference>
<accession>A0ABN2I6R9</accession>
<keyword evidence="4" id="KW-1185">Reference proteome</keyword>
<dbReference type="Pfam" id="PF13738">
    <property type="entry name" value="Pyr_redox_3"/>
    <property type="match status" value="1"/>
</dbReference>
<evidence type="ECO:0000256" key="1">
    <source>
        <dbReference type="ARBA" id="ARBA00023002"/>
    </source>
</evidence>
<dbReference type="PANTHER" id="PTHR43539">
    <property type="entry name" value="FLAVIN-BINDING MONOOXYGENASE-LIKE PROTEIN (AFU_ORTHOLOGUE AFUA_4G09220)"/>
    <property type="match status" value="1"/>
</dbReference>
<feature type="compositionally biased region" description="Low complexity" evidence="2">
    <location>
        <begin position="1"/>
        <end position="19"/>
    </location>
</feature>
<protein>
    <submittedName>
        <fullName evidence="3">FAD-dependent urate hydroxylase HpyO</fullName>
    </submittedName>
</protein>
<dbReference type="SUPFAM" id="SSF51905">
    <property type="entry name" value="FAD/NAD(P)-binding domain"/>
    <property type="match status" value="1"/>
</dbReference>
<dbReference type="PANTHER" id="PTHR43539:SF91">
    <property type="entry name" value="FAD-DEPENDENT URATE HYDROXYLASE"/>
    <property type="match status" value="1"/>
</dbReference>
<keyword evidence="1" id="KW-0560">Oxidoreductase</keyword>
<dbReference type="EMBL" id="BAAAQG010000003">
    <property type="protein sequence ID" value="GAA1699645.1"/>
    <property type="molecule type" value="Genomic_DNA"/>
</dbReference>
<evidence type="ECO:0000256" key="2">
    <source>
        <dbReference type="SAM" id="MobiDB-lite"/>
    </source>
</evidence>
<dbReference type="PRINTS" id="PR00368">
    <property type="entry name" value="FADPNR"/>
</dbReference>
<gene>
    <name evidence="3" type="primary">hpyO</name>
    <name evidence="3" type="ORF">GCM10009831_04970</name>
</gene>